<keyword evidence="1" id="KW-0378">Hydrolase</keyword>
<dbReference type="SUPFAM" id="SSF56300">
    <property type="entry name" value="Metallo-dependent phosphatases"/>
    <property type="match status" value="1"/>
</dbReference>
<gene>
    <name evidence="3" type="ORF">AVDCRST_MAG19-2205</name>
</gene>
<dbReference type="Gene3D" id="3.60.21.10">
    <property type="match status" value="1"/>
</dbReference>
<dbReference type="InterPro" id="IPR041796">
    <property type="entry name" value="Mre11_N"/>
</dbReference>
<dbReference type="CDD" id="cd00840">
    <property type="entry name" value="MPP_Mre11_N"/>
    <property type="match status" value="1"/>
</dbReference>
<dbReference type="PANTHER" id="PTHR30337">
    <property type="entry name" value="COMPONENT OF ATP-DEPENDENT DSDNA EXONUCLEASE"/>
    <property type="match status" value="1"/>
</dbReference>
<dbReference type="InterPro" id="IPR029052">
    <property type="entry name" value="Metallo-depent_PP-like"/>
</dbReference>
<evidence type="ECO:0000259" key="2">
    <source>
        <dbReference type="Pfam" id="PF00149"/>
    </source>
</evidence>
<protein>
    <submittedName>
        <fullName evidence="3">SbcD_Mre11</fullName>
    </submittedName>
</protein>
<reference evidence="3" key="1">
    <citation type="submission" date="2020-02" db="EMBL/GenBank/DDBJ databases">
        <authorList>
            <person name="Meier V. D."/>
        </authorList>
    </citation>
    <scope>NUCLEOTIDE SEQUENCE</scope>
    <source>
        <strain evidence="3">AVDCRST_MAG19</strain>
    </source>
</reference>
<organism evidence="3">
    <name type="scientific">uncultured Thermomicrobiales bacterium</name>
    <dbReference type="NCBI Taxonomy" id="1645740"/>
    <lineage>
        <taxon>Bacteria</taxon>
        <taxon>Pseudomonadati</taxon>
        <taxon>Thermomicrobiota</taxon>
        <taxon>Thermomicrobia</taxon>
        <taxon>Thermomicrobiales</taxon>
        <taxon>environmental samples</taxon>
    </lineage>
</organism>
<evidence type="ECO:0000313" key="3">
    <source>
        <dbReference type="EMBL" id="CAA9565389.1"/>
    </source>
</evidence>
<sequence>MTISRPLRIAHLADTHLGYRAFGRADPETGRNQRAVDVERAFEAAVDAIVAADVDLVIHAGDVFHQTRPSWAALRCFVRQMRRIEAAGLPSLVIGGNHDTPRLRTTGSAFDLLEMALPGVTFAAGYELEEARFDALDLTLHAVPHGALANPNPPVPFPELGRRNVLVTHGLAPGVKLRGGHQHEPGEETLSGVLLDAGFDYVALGHYHLWGDQGHNAFYSGSTERTGWGDEPATPGFLFVTLDGPDAPPEVVHVPLPGIRPMKTLHPIEGEERDAQELAGVVLDRLAALELPEAMVRVELRHTPRPIRREAEAILRRETTDLVWSLQVYSPADLLAPFERGAADSPLADLRALFGAFVDEQVAAQGYDAPFAAAFRERGDRALVDAMRAAEATASEDDAA</sequence>
<proteinExistence type="predicted"/>
<name>A0A6J4V4T9_9BACT</name>
<feature type="domain" description="Calcineurin-like phosphoesterase" evidence="2">
    <location>
        <begin position="7"/>
        <end position="208"/>
    </location>
</feature>
<dbReference type="GO" id="GO:0016787">
    <property type="term" value="F:hydrolase activity"/>
    <property type="evidence" value="ECO:0007669"/>
    <property type="project" value="UniProtKB-KW"/>
</dbReference>
<dbReference type="EMBL" id="CADCWL010000101">
    <property type="protein sequence ID" value="CAA9565389.1"/>
    <property type="molecule type" value="Genomic_DNA"/>
</dbReference>
<evidence type="ECO:0000256" key="1">
    <source>
        <dbReference type="ARBA" id="ARBA00022801"/>
    </source>
</evidence>
<dbReference type="InterPro" id="IPR050535">
    <property type="entry name" value="DNA_Repair-Maintenance_Comp"/>
</dbReference>
<dbReference type="InterPro" id="IPR004843">
    <property type="entry name" value="Calcineurin-like_PHP"/>
</dbReference>
<accession>A0A6J4V4T9</accession>
<dbReference type="Pfam" id="PF00149">
    <property type="entry name" value="Metallophos"/>
    <property type="match status" value="1"/>
</dbReference>
<dbReference type="AlphaFoldDB" id="A0A6J4V4T9"/>